<sequence>MPGPTGGVEGEQQKQTGCRPYADVGGSQEGTRDQTMAIEVGLLHADLRRVTEAERLVLELQQEFDTLKKMVVYFQSLGHTLDD</sequence>
<organism evidence="2 3">
    <name type="scientific">Pleurodeles waltl</name>
    <name type="common">Iberian ribbed newt</name>
    <dbReference type="NCBI Taxonomy" id="8319"/>
    <lineage>
        <taxon>Eukaryota</taxon>
        <taxon>Metazoa</taxon>
        <taxon>Chordata</taxon>
        <taxon>Craniata</taxon>
        <taxon>Vertebrata</taxon>
        <taxon>Euteleostomi</taxon>
        <taxon>Amphibia</taxon>
        <taxon>Batrachia</taxon>
        <taxon>Caudata</taxon>
        <taxon>Salamandroidea</taxon>
        <taxon>Salamandridae</taxon>
        <taxon>Pleurodelinae</taxon>
        <taxon>Pleurodeles</taxon>
    </lineage>
</organism>
<gene>
    <name evidence="2" type="ORF">NDU88_005732</name>
</gene>
<protein>
    <submittedName>
        <fullName evidence="2">Uncharacterized protein</fullName>
    </submittedName>
</protein>
<reference evidence="2" key="1">
    <citation type="journal article" date="2022" name="bioRxiv">
        <title>Sequencing and chromosome-scale assembly of the giantPleurodeles waltlgenome.</title>
        <authorList>
            <person name="Brown T."/>
            <person name="Elewa A."/>
            <person name="Iarovenko S."/>
            <person name="Subramanian E."/>
            <person name="Araus A.J."/>
            <person name="Petzold A."/>
            <person name="Susuki M."/>
            <person name="Suzuki K.-i.T."/>
            <person name="Hayashi T."/>
            <person name="Toyoda A."/>
            <person name="Oliveira C."/>
            <person name="Osipova E."/>
            <person name="Leigh N.D."/>
            <person name="Simon A."/>
            <person name="Yun M.H."/>
        </authorList>
    </citation>
    <scope>NUCLEOTIDE SEQUENCE</scope>
    <source>
        <strain evidence="2">20211129_DDA</strain>
        <tissue evidence="2">Liver</tissue>
    </source>
</reference>
<evidence type="ECO:0000313" key="2">
    <source>
        <dbReference type="EMBL" id="KAJ1180511.1"/>
    </source>
</evidence>
<proteinExistence type="predicted"/>
<evidence type="ECO:0000313" key="3">
    <source>
        <dbReference type="Proteomes" id="UP001066276"/>
    </source>
</evidence>
<feature type="region of interest" description="Disordered" evidence="1">
    <location>
        <begin position="1"/>
        <end position="33"/>
    </location>
</feature>
<dbReference type="EMBL" id="JANPWB010000006">
    <property type="protein sequence ID" value="KAJ1180511.1"/>
    <property type="molecule type" value="Genomic_DNA"/>
</dbReference>
<accession>A0AAV7TVN8</accession>
<dbReference type="AlphaFoldDB" id="A0AAV7TVN8"/>
<dbReference type="Proteomes" id="UP001066276">
    <property type="component" value="Chromosome 3_2"/>
</dbReference>
<evidence type="ECO:0000256" key="1">
    <source>
        <dbReference type="SAM" id="MobiDB-lite"/>
    </source>
</evidence>
<name>A0AAV7TVN8_PLEWA</name>
<keyword evidence="3" id="KW-1185">Reference proteome</keyword>
<comment type="caution">
    <text evidence="2">The sequence shown here is derived from an EMBL/GenBank/DDBJ whole genome shotgun (WGS) entry which is preliminary data.</text>
</comment>